<dbReference type="SUPFAM" id="SSF55753">
    <property type="entry name" value="Actin depolymerizing proteins"/>
    <property type="match status" value="1"/>
</dbReference>
<dbReference type="InterPro" id="IPR017904">
    <property type="entry name" value="ADF/Cofilin"/>
</dbReference>
<keyword evidence="4" id="KW-0009">Actin-binding</keyword>
<dbReference type="GeneID" id="10508660"/>
<comment type="subcellular location">
    <subcellularLocation>
        <location evidence="1">Cytoplasm</location>
    </subcellularLocation>
</comment>
<dbReference type="GO" id="GO:0005737">
    <property type="term" value="C:cytoplasm"/>
    <property type="evidence" value="ECO:0000318"/>
    <property type="project" value="GO_Central"/>
</dbReference>
<dbReference type="EMBL" id="GL871185">
    <property type="protein sequence ID" value="EGC32593.1"/>
    <property type="molecule type" value="Genomic_DNA"/>
</dbReference>
<protein>
    <recommendedName>
        <fullName evidence="5">ADF-H domain-containing protein</fullName>
    </recommendedName>
</protein>
<dbReference type="Gene3D" id="3.40.20.10">
    <property type="entry name" value="Severin"/>
    <property type="match status" value="1"/>
</dbReference>
<dbReference type="STRING" id="5786.F0ZU00"/>
<dbReference type="GO" id="GO:0030042">
    <property type="term" value="P:actin filament depolymerization"/>
    <property type="evidence" value="ECO:0000318"/>
    <property type="project" value="GO_Central"/>
</dbReference>
<dbReference type="GO" id="GO:0015629">
    <property type="term" value="C:actin cytoskeleton"/>
    <property type="evidence" value="ECO:0000318"/>
    <property type="project" value="GO_Central"/>
</dbReference>
<evidence type="ECO:0000313" key="7">
    <source>
        <dbReference type="Proteomes" id="UP000001064"/>
    </source>
</evidence>
<dbReference type="AlphaFoldDB" id="F0ZU00"/>
<dbReference type="InterPro" id="IPR002108">
    <property type="entry name" value="ADF-H"/>
</dbReference>
<evidence type="ECO:0000259" key="5">
    <source>
        <dbReference type="PROSITE" id="PS51263"/>
    </source>
</evidence>
<dbReference type="Proteomes" id="UP000001064">
    <property type="component" value="Unassembled WGS sequence"/>
</dbReference>
<dbReference type="KEGG" id="dpp:DICPUDRAFT_155430"/>
<dbReference type="Pfam" id="PF00241">
    <property type="entry name" value="Cofilin_ADF"/>
    <property type="match status" value="1"/>
</dbReference>
<dbReference type="RefSeq" id="XP_003290884.1">
    <property type="nucleotide sequence ID" value="XM_003290836.1"/>
</dbReference>
<reference evidence="7" key="1">
    <citation type="journal article" date="2011" name="Genome Biol.">
        <title>Comparative genomics of the social amoebae Dictyostelium discoideum and Dictyostelium purpureum.</title>
        <authorList>
            <consortium name="US DOE Joint Genome Institute (JGI-PGF)"/>
            <person name="Sucgang R."/>
            <person name="Kuo A."/>
            <person name="Tian X."/>
            <person name="Salerno W."/>
            <person name="Parikh A."/>
            <person name="Feasley C.L."/>
            <person name="Dalin E."/>
            <person name="Tu H."/>
            <person name="Huang E."/>
            <person name="Barry K."/>
            <person name="Lindquist E."/>
            <person name="Shapiro H."/>
            <person name="Bruce D."/>
            <person name="Schmutz J."/>
            <person name="Salamov A."/>
            <person name="Fey P."/>
            <person name="Gaudet P."/>
            <person name="Anjard C."/>
            <person name="Babu M.M."/>
            <person name="Basu S."/>
            <person name="Bushmanova Y."/>
            <person name="van der Wel H."/>
            <person name="Katoh-Kurasawa M."/>
            <person name="Dinh C."/>
            <person name="Coutinho P.M."/>
            <person name="Saito T."/>
            <person name="Elias M."/>
            <person name="Schaap P."/>
            <person name="Kay R.R."/>
            <person name="Henrissat B."/>
            <person name="Eichinger L."/>
            <person name="Rivero F."/>
            <person name="Putnam N.H."/>
            <person name="West C.M."/>
            <person name="Loomis W.F."/>
            <person name="Chisholm R.L."/>
            <person name="Shaulsky G."/>
            <person name="Strassmann J.E."/>
            <person name="Queller D.C."/>
            <person name="Kuspa A."/>
            <person name="Grigoriev I.V."/>
        </authorList>
    </citation>
    <scope>NUCLEOTIDE SEQUENCE [LARGE SCALE GENOMIC DNA]</scope>
    <source>
        <strain evidence="7">QSDP1</strain>
    </source>
</reference>
<comment type="similarity">
    <text evidence="2">Belongs to the actin-binding proteins ADF family.</text>
</comment>
<proteinExistence type="inferred from homology"/>
<accession>F0ZU00</accession>
<sequence>METAANQYYRQYKEKCFSYIVYKINKKEKKIFVEYELPNDANFDQLCSTLPNSSCRYITHFNGNTIFLIIWTPESTIKEKMLYLSSTSPFIITHPATTLRTTTFSELRMQCENMEI</sequence>
<evidence type="ECO:0000256" key="1">
    <source>
        <dbReference type="ARBA" id="ARBA00004496"/>
    </source>
</evidence>
<dbReference type="PROSITE" id="PS51263">
    <property type="entry name" value="ADF_H"/>
    <property type="match status" value="1"/>
</dbReference>
<evidence type="ECO:0000256" key="2">
    <source>
        <dbReference type="ARBA" id="ARBA00006844"/>
    </source>
</evidence>
<dbReference type="GO" id="GO:0051015">
    <property type="term" value="F:actin filament binding"/>
    <property type="evidence" value="ECO:0000318"/>
    <property type="project" value="GO_Central"/>
</dbReference>
<feature type="domain" description="ADF-H" evidence="5">
    <location>
        <begin position="1"/>
        <end position="116"/>
    </location>
</feature>
<dbReference type="GO" id="GO:0051014">
    <property type="term" value="P:actin filament severing"/>
    <property type="evidence" value="ECO:0000318"/>
    <property type="project" value="GO_Central"/>
</dbReference>
<dbReference type="PANTHER" id="PTHR11913">
    <property type="entry name" value="COFILIN-RELATED"/>
    <property type="match status" value="1"/>
</dbReference>
<name>F0ZU00_DICPU</name>
<keyword evidence="3" id="KW-0963">Cytoplasm</keyword>
<gene>
    <name evidence="6" type="ORF">DICPUDRAFT_155430</name>
</gene>
<dbReference type="SMART" id="SM00102">
    <property type="entry name" value="ADF"/>
    <property type="match status" value="1"/>
</dbReference>
<dbReference type="InParanoid" id="F0ZU00"/>
<keyword evidence="7" id="KW-1185">Reference proteome</keyword>
<dbReference type="InterPro" id="IPR029006">
    <property type="entry name" value="ADF-H/Gelsolin-like_dom_sf"/>
</dbReference>
<evidence type="ECO:0000256" key="3">
    <source>
        <dbReference type="ARBA" id="ARBA00022490"/>
    </source>
</evidence>
<dbReference type="VEuPathDB" id="AmoebaDB:DICPUDRAFT_155430"/>
<evidence type="ECO:0000313" key="6">
    <source>
        <dbReference type="EMBL" id="EGC32593.1"/>
    </source>
</evidence>
<evidence type="ECO:0000256" key="4">
    <source>
        <dbReference type="ARBA" id="ARBA00023203"/>
    </source>
</evidence>
<organism evidence="6 7">
    <name type="scientific">Dictyostelium purpureum</name>
    <name type="common">Slime mold</name>
    <dbReference type="NCBI Taxonomy" id="5786"/>
    <lineage>
        <taxon>Eukaryota</taxon>
        <taxon>Amoebozoa</taxon>
        <taxon>Evosea</taxon>
        <taxon>Eumycetozoa</taxon>
        <taxon>Dictyostelia</taxon>
        <taxon>Dictyosteliales</taxon>
        <taxon>Dictyosteliaceae</taxon>
        <taxon>Dictyostelium</taxon>
    </lineage>
</organism>